<keyword evidence="2" id="KW-1185">Reference proteome</keyword>
<evidence type="ECO:0000313" key="1">
    <source>
        <dbReference type="EMBL" id="GAL83155.1"/>
    </source>
</evidence>
<gene>
    <name evidence="1" type="ORF">MYP_381</name>
</gene>
<evidence type="ECO:0000313" key="2">
    <source>
        <dbReference type="Proteomes" id="UP000030185"/>
    </source>
</evidence>
<accession>A0A098L8K8</accession>
<dbReference type="Proteomes" id="UP000030185">
    <property type="component" value="Unassembled WGS sequence"/>
</dbReference>
<protein>
    <submittedName>
        <fullName evidence="1">Uncharacterized protein</fullName>
    </submittedName>
</protein>
<comment type="caution">
    <text evidence="1">The sequence shown here is derived from an EMBL/GenBank/DDBJ whole genome shotgun (WGS) entry which is preliminary data.</text>
</comment>
<name>A0A098L8K8_9BACT</name>
<proteinExistence type="predicted"/>
<dbReference type="RefSeq" id="WP_156140247.1">
    <property type="nucleotide sequence ID" value="NZ_BBLT01000001.1"/>
</dbReference>
<organism evidence="1 2">
    <name type="scientific">Sporocytophaga myxococcoides</name>
    <dbReference type="NCBI Taxonomy" id="153721"/>
    <lineage>
        <taxon>Bacteria</taxon>
        <taxon>Pseudomonadati</taxon>
        <taxon>Bacteroidota</taxon>
        <taxon>Cytophagia</taxon>
        <taxon>Cytophagales</taxon>
        <taxon>Cytophagaceae</taxon>
        <taxon>Sporocytophaga</taxon>
    </lineage>
</organism>
<dbReference type="EMBL" id="BBLT01000001">
    <property type="protein sequence ID" value="GAL83155.1"/>
    <property type="molecule type" value="Genomic_DNA"/>
</dbReference>
<sequence length="57" mass="6170">MVSSLLEPYQHICIGLGVSSPISPNSALFLAFLLKGILTDWIDAIALSDGINQIWQV</sequence>
<dbReference type="AlphaFoldDB" id="A0A098L8K8"/>
<reference evidence="1 2" key="1">
    <citation type="submission" date="2014-09" db="EMBL/GenBank/DDBJ databases">
        <title>Sporocytophaga myxococcoides PG-01 genome sequencing.</title>
        <authorList>
            <person name="Liu L."/>
            <person name="Gao P.J."/>
            <person name="Chen G.J."/>
            <person name="Wang L.S."/>
        </authorList>
    </citation>
    <scope>NUCLEOTIDE SEQUENCE [LARGE SCALE GENOMIC DNA]</scope>
    <source>
        <strain evidence="1 2">PG-01</strain>
    </source>
</reference>